<dbReference type="SMART" id="SM00364">
    <property type="entry name" value="LRR_BAC"/>
    <property type="match status" value="2"/>
</dbReference>
<dbReference type="SUPFAM" id="SSF57850">
    <property type="entry name" value="RING/U-box"/>
    <property type="match status" value="1"/>
</dbReference>
<evidence type="ECO:0000256" key="4">
    <source>
        <dbReference type="ARBA" id="ARBA00022833"/>
    </source>
</evidence>
<evidence type="ECO:0000313" key="10">
    <source>
        <dbReference type="Proteomes" id="UP000719412"/>
    </source>
</evidence>
<keyword evidence="4" id="KW-0862">Zinc</keyword>
<dbReference type="InterPro" id="IPR050216">
    <property type="entry name" value="LRR_domain-containing"/>
</dbReference>
<comment type="caution">
    <text evidence="9">The sequence shown here is derived from an EMBL/GenBank/DDBJ whole genome shotgun (WGS) entry which is preliminary data.</text>
</comment>
<keyword evidence="3 5" id="KW-0863">Zinc-finger</keyword>
<dbReference type="Gene3D" id="3.80.10.10">
    <property type="entry name" value="Ribonuclease Inhibitor"/>
    <property type="match status" value="1"/>
</dbReference>
<feature type="region of interest" description="Disordered" evidence="7">
    <location>
        <begin position="128"/>
        <end position="148"/>
    </location>
</feature>
<name>A0A8J6HDL7_TENMO</name>
<evidence type="ECO:0000256" key="6">
    <source>
        <dbReference type="SAM" id="Coils"/>
    </source>
</evidence>
<feature type="compositionally biased region" description="Basic and acidic residues" evidence="7">
    <location>
        <begin position="509"/>
        <end position="530"/>
    </location>
</feature>
<organism evidence="9 10">
    <name type="scientific">Tenebrio molitor</name>
    <name type="common">Yellow mealworm beetle</name>
    <dbReference type="NCBI Taxonomy" id="7067"/>
    <lineage>
        <taxon>Eukaryota</taxon>
        <taxon>Metazoa</taxon>
        <taxon>Ecdysozoa</taxon>
        <taxon>Arthropoda</taxon>
        <taxon>Hexapoda</taxon>
        <taxon>Insecta</taxon>
        <taxon>Pterygota</taxon>
        <taxon>Neoptera</taxon>
        <taxon>Endopterygota</taxon>
        <taxon>Coleoptera</taxon>
        <taxon>Polyphaga</taxon>
        <taxon>Cucujiformia</taxon>
        <taxon>Tenebrionidae</taxon>
        <taxon>Tenebrio</taxon>
    </lineage>
</organism>
<feature type="region of interest" description="Disordered" evidence="7">
    <location>
        <begin position="239"/>
        <end position="307"/>
    </location>
</feature>
<dbReference type="PROSITE" id="PS50089">
    <property type="entry name" value="ZF_RING_2"/>
    <property type="match status" value="1"/>
</dbReference>
<dbReference type="PANTHER" id="PTHR48051:SF47">
    <property type="entry name" value="LEUCINE RICH REPEAT AND STERILE ALPHA MOTIF CONTAINING 1"/>
    <property type="match status" value="1"/>
</dbReference>
<evidence type="ECO:0000256" key="2">
    <source>
        <dbReference type="ARBA" id="ARBA00022737"/>
    </source>
</evidence>
<dbReference type="InterPro" id="IPR001611">
    <property type="entry name" value="Leu-rich_rpt"/>
</dbReference>
<dbReference type="SMART" id="SM00369">
    <property type="entry name" value="LRR_TYP"/>
    <property type="match status" value="4"/>
</dbReference>
<keyword evidence="3 5" id="KW-0479">Metal-binding</keyword>
<accession>A0A8J6HDL7</accession>
<reference evidence="9" key="2">
    <citation type="submission" date="2021-08" db="EMBL/GenBank/DDBJ databases">
        <authorList>
            <person name="Eriksson T."/>
        </authorList>
    </citation>
    <scope>NUCLEOTIDE SEQUENCE</scope>
    <source>
        <strain evidence="9">Stoneville</strain>
        <tissue evidence="9">Whole head</tissue>
    </source>
</reference>
<dbReference type="Gene3D" id="3.30.40.10">
    <property type="entry name" value="Zinc/RING finger domain, C3HC4 (zinc finger)"/>
    <property type="match status" value="1"/>
</dbReference>
<dbReference type="Pfam" id="PF13920">
    <property type="entry name" value="zf-C3HC4_3"/>
    <property type="match status" value="1"/>
</dbReference>
<dbReference type="InterPro" id="IPR001841">
    <property type="entry name" value="Znf_RING"/>
</dbReference>
<dbReference type="GO" id="GO:0005737">
    <property type="term" value="C:cytoplasm"/>
    <property type="evidence" value="ECO:0007669"/>
    <property type="project" value="TreeGrafter"/>
</dbReference>
<feature type="region of interest" description="Disordered" evidence="7">
    <location>
        <begin position="476"/>
        <end position="530"/>
    </location>
</feature>
<feature type="compositionally biased region" description="Acidic residues" evidence="7">
    <location>
        <begin position="128"/>
        <end position="137"/>
    </location>
</feature>
<keyword evidence="6" id="KW-0175">Coiled coil</keyword>
<dbReference type="CDD" id="cd16515">
    <property type="entry name" value="RING-HC_LRSAM1"/>
    <property type="match status" value="1"/>
</dbReference>
<dbReference type="Pfam" id="PF23598">
    <property type="entry name" value="LRR_14"/>
    <property type="match status" value="1"/>
</dbReference>
<dbReference type="Proteomes" id="UP000719412">
    <property type="component" value="Unassembled WGS sequence"/>
</dbReference>
<evidence type="ECO:0000256" key="5">
    <source>
        <dbReference type="PROSITE-ProRule" id="PRU00175"/>
    </source>
</evidence>
<keyword evidence="1" id="KW-0433">Leucine-rich repeat</keyword>
<dbReference type="InterPro" id="IPR055414">
    <property type="entry name" value="LRR_R13L4/SHOC2-like"/>
</dbReference>
<dbReference type="GO" id="GO:0008270">
    <property type="term" value="F:zinc ion binding"/>
    <property type="evidence" value="ECO:0007669"/>
    <property type="project" value="UniProtKB-KW"/>
</dbReference>
<keyword evidence="2" id="KW-0677">Repeat</keyword>
<feature type="compositionally biased region" description="Basic and acidic residues" evidence="7">
    <location>
        <begin position="295"/>
        <end position="307"/>
    </location>
</feature>
<feature type="region of interest" description="Disordered" evidence="7">
    <location>
        <begin position="330"/>
        <end position="360"/>
    </location>
</feature>
<dbReference type="PROSITE" id="PS51450">
    <property type="entry name" value="LRR"/>
    <property type="match status" value="1"/>
</dbReference>
<proteinExistence type="predicted"/>
<evidence type="ECO:0000256" key="3">
    <source>
        <dbReference type="ARBA" id="ARBA00022771"/>
    </source>
</evidence>
<feature type="coiled-coil region" evidence="6">
    <location>
        <begin position="936"/>
        <end position="982"/>
    </location>
</feature>
<keyword evidence="10" id="KW-1185">Reference proteome</keyword>
<evidence type="ECO:0000313" key="9">
    <source>
        <dbReference type="EMBL" id="KAH0812132.1"/>
    </source>
</evidence>
<evidence type="ECO:0000256" key="1">
    <source>
        <dbReference type="ARBA" id="ARBA00022614"/>
    </source>
</evidence>
<feature type="compositionally biased region" description="Basic residues" evidence="7">
    <location>
        <begin position="271"/>
        <end position="283"/>
    </location>
</feature>
<protein>
    <recommendedName>
        <fullName evidence="8">RING-type domain-containing protein</fullName>
    </recommendedName>
</protein>
<dbReference type="PANTHER" id="PTHR48051">
    <property type="match status" value="1"/>
</dbReference>
<reference evidence="9" key="1">
    <citation type="journal article" date="2020" name="J Insects Food Feed">
        <title>The yellow mealworm (Tenebrio molitor) genome: a resource for the emerging insects as food and feed industry.</title>
        <authorList>
            <person name="Eriksson T."/>
            <person name="Andere A."/>
            <person name="Kelstrup H."/>
            <person name="Emery V."/>
            <person name="Picard C."/>
        </authorList>
    </citation>
    <scope>NUCLEOTIDE SEQUENCE</scope>
    <source>
        <strain evidence="9">Stoneville</strain>
        <tissue evidence="9">Whole head</tissue>
    </source>
</reference>
<dbReference type="InterPro" id="IPR013083">
    <property type="entry name" value="Znf_RING/FYVE/PHD"/>
</dbReference>
<evidence type="ECO:0000259" key="8">
    <source>
        <dbReference type="PROSITE" id="PS50089"/>
    </source>
</evidence>
<evidence type="ECO:0000256" key="7">
    <source>
        <dbReference type="SAM" id="MobiDB-lite"/>
    </source>
</evidence>
<feature type="region of interest" description="Disordered" evidence="7">
    <location>
        <begin position="191"/>
        <end position="212"/>
    </location>
</feature>
<feature type="domain" description="RING-type" evidence="8">
    <location>
        <begin position="1263"/>
        <end position="1298"/>
    </location>
</feature>
<dbReference type="InterPro" id="IPR003591">
    <property type="entry name" value="Leu-rich_rpt_typical-subtyp"/>
</dbReference>
<dbReference type="InterPro" id="IPR032675">
    <property type="entry name" value="LRR_dom_sf"/>
</dbReference>
<sequence>MAHIRKLATFRQLSLNCETPTLDQRRKSLRKQFSEEFCEGAKTRDRPHPIRIAWADNSLASPKQEGVVAKKCLKEAKKPPKLSRHSSLEKESILYSKQELADRLRQALKDREQTKPNLNIFLAHNTNTEDEPYEEPEVAPKETPKIIPPLLTPRETIKNVFQIRKNKDVSFTPTKSSAIVVVPLVDKEPPQILDDAATPPSSDRSVDKQDPKAIKDVIIRPATAAAKRERFQKRSNTAFNAVIKESPARPPLVRSSSAPTKPDQGKPKFLATKRKIKSGKLRVNKCPTSEDEDSVSNKENPKSKKEMNRYVAVSGSEIVTMVSLISPAASDTEEVEVEVKPKPKSSPIKPSLGKKEEKDVVGGKNVSLRKTVKSVKSTTRFRVPSTKDGPGKKPLCERESLIKILKASTRTASITLEGKVSEPNGKTWQFFVCCDEFASFSYAFSFQSSSIHAIRSFSASFPARRGSMATALMLGNGAKNQKNQEKRATNSAVPDDDERGPKRRLVRSATDKTQKSGEDESVKIGDEETKSADPITVDIKTKIVEEVPEVPKAENSGVAEGDKAEAVDDGEPRFGSVKEKECWDMYCKMADKGLKVSYDTILRGMLTPTDRPRLSSVPSVRCDAAAMFRRSRENKARLEHKLYLSVKCALSAHNLQAREAPEPIFDLSECALQNVPQGIYSLCRVFLKEVLRLDDNRLTSLSGGGQLKDLLLLKVLDLHSNAFVYLPDDIQLLKNLKELYLNDNQLKKLPETICNLSSLVVLNVANNSLKALPQNLGHLKKLKLLSLNANKHLKHLPKSICQAQRLTTLELDPDRFVYPPSEVVAQGAEAILRYVCNDVGVDYLGPDHFQDSVVEDVDDSADQIDAFEKQRLQDFLEMERANELLQKQEFELANAQKISKNQLLADITRRQTRLDSKLVKLQQLKEVERFKLVEMVLEAEQRADGAIKQLLALNSEPLAQLLEQEREEEERLLAAADKYNKALRKDDILENMEDLLEQELIRFQQFHDSRVEASKNILEMETHYDYRVTEILQSQDLHKAELLEKLQEDGDLQKVAVGALLERGDARSWGLLQQVRLVESQLAALTFIEMDKRKLEIDHNLNDLSEKRIDLSCLLIDLLEQQKQRRAQLLSTLQTLEEFSSNSEDFWLKQYQRLLDKLPEGLSEAQKNIDPMLAQALLLNGVINCLPFLAKMTQYDVENITESDLNEAGITNRLDRMHILDAFQMYKKEKACKSPVTPTAPALPIEEASAPPLDQVTTMASECAICLDRACEVIFVPCGHFCCCAECPTTLTECPMCRTEIERKIRVVSS</sequence>
<gene>
    <name evidence="9" type="ORF">GEV33_010663</name>
</gene>
<dbReference type="SUPFAM" id="SSF52058">
    <property type="entry name" value="L domain-like"/>
    <property type="match status" value="1"/>
</dbReference>
<dbReference type="EMBL" id="JABDTM020026270">
    <property type="protein sequence ID" value="KAH0812132.1"/>
    <property type="molecule type" value="Genomic_DNA"/>
</dbReference>